<feature type="transmembrane region" description="Helical" evidence="1">
    <location>
        <begin position="47"/>
        <end position="75"/>
    </location>
</feature>
<keyword evidence="1" id="KW-0812">Transmembrane</keyword>
<reference evidence="2" key="1">
    <citation type="journal article" date="2017" name="ACS Chem. Biol.">
        <title>Simultaneous Production of Anabaenopeptins and Namalides by the Cyanobacterium Nostoc sp. CENA543.</title>
        <authorList>
            <person name="Shishido T.K."/>
            <person name="Jokela J."/>
            <person name="Fewer D.P."/>
            <person name="Wahlsten M."/>
            <person name="Fiore M.F."/>
            <person name="Sivonen K."/>
        </authorList>
    </citation>
    <scope>NUCLEOTIDE SEQUENCE</scope>
    <source>
        <strain evidence="2">LP904e</strain>
    </source>
</reference>
<dbReference type="AlphaFoldDB" id="A0A2P1CZH6"/>
<protein>
    <submittedName>
        <fullName evidence="2">Uncharacterized protein</fullName>
    </submittedName>
</protein>
<dbReference type="EMBL" id="MF741698">
    <property type="protein sequence ID" value="AVK43434.1"/>
    <property type="molecule type" value="Genomic_DNA"/>
</dbReference>
<proteinExistence type="predicted"/>
<organism evidence="2">
    <name type="scientific">Phormidium sp. LP904e</name>
    <dbReference type="NCBI Taxonomy" id="2027342"/>
    <lineage>
        <taxon>Bacteria</taxon>
        <taxon>Bacillati</taxon>
        <taxon>Cyanobacteriota</taxon>
        <taxon>Cyanophyceae</taxon>
        <taxon>Oscillatoriophycideae</taxon>
        <taxon>Oscillatoriales</taxon>
        <taxon>Oscillatoriaceae</taxon>
        <taxon>Phormidium</taxon>
    </lineage>
</organism>
<keyword evidence="1" id="KW-1133">Transmembrane helix</keyword>
<name>A0A2P1CZH6_9CYAN</name>
<evidence type="ECO:0000256" key="1">
    <source>
        <dbReference type="SAM" id="Phobius"/>
    </source>
</evidence>
<reference evidence="2" key="2">
    <citation type="submission" date="2018-04" db="EMBL/GenBank/DDBJ databases">
        <authorList>
            <person name="Go L.Y."/>
            <person name="Mitchell J.A."/>
        </authorList>
    </citation>
    <scope>NUCLEOTIDE SEQUENCE</scope>
    <source>
        <strain evidence="2">LP904e</strain>
    </source>
</reference>
<evidence type="ECO:0000313" key="2">
    <source>
        <dbReference type="EMBL" id="AVK43434.1"/>
    </source>
</evidence>
<keyword evidence="1" id="KW-0472">Membrane</keyword>
<accession>A0A2P1CZH6</accession>
<sequence length="130" mass="13560">MDMQLDEIGKKLAGLGLPGVILILMAASAAGSNAVVTATLTALGGPFGILGGIGILGLLGVLGDVLGGYGIEAVLKLVYKERSKNESVNSLVQEINNLPIKDELKTTLINHLSPEIFKDPTEPRIVDIVE</sequence>
<feature type="transmembrane region" description="Helical" evidence="1">
    <location>
        <begin position="12"/>
        <end position="35"/>
    </location>
</feature>